<dbReference type="PANTHER" id="PTHR36840:SF1">
    <property type="entry name" value="BLL5714 PROTEIN"/>
    <property type="match status" value="1"/>
</dbReference>
<gene>
    <name evidence="2" type="ORF">E8M12_08120</name>
</gene>
<keyword evidence="1" id="KW-0812">Transmembrane</keyword>
<keyword evidence="3" id="KW-1185">Reference proteome</keyword>
<feature type="transmembrane region" description="Helical" evidence="1">
    <location>
        <begin position="170"/>
        <end position="190"/>
    </location>
</feature>
<protein>
    <submittedName>
        <fullName evidence="2">Low temperature requirement protein A</fullName>
    </submittedName>
</protein>
<evidence type="ECO:0000313" key="2">
    <source>
        <dbReference type="EMBL" id="TKB45556.1"/>
    </source>
</evidence>
<dbReference type="RefSeq" id="WP_136735610.1">
    <property type="nucleotide sequence ID" value="NZ_SWDB01000018.1"/>
</dbReference>
<dbReference type="EMBL" id="SWDB01000018">
    <property type="protein sequence ID" value="TKB45556.1"/>
    <property type="molecule type" value="Genomic_DNA"/>
</dbReference>
<feature type="transmembrane region" description="Helical" evidence="1">
    <location>
        <begin position="210"/>
        <end position="231"/>
    </location>
</feature>
<dbReference type="PANTHER" id="PTHR36840">
    <property type="entry name" value="BLL5714 PROTEIN"/>
    <property type="match status" value="1"/>
</dbReference>
<dbReference type="Proteomes" id="UP000307999">
    <property type="component" value="Unassembled WGS sequence"/>
</dbReference>
<dbReference type="AlphaFoldDB" id="A0A4U1B5H8"/>
<feature type="transmembrane region" description="Helical" evidence="1">
    <location>
        <begin position="21"/>
        <end position="43"/>
    </location>
</feature>
<evidence type="ECO:0000313" key="3">
    <source>
        <dbReference type="Proteomes" id="UP000307999"/>
    </source>
</evidence>
<evidence type="ECO:0000256" key="1">
    <source>
        <dbReference type="SAM" id="Phobius"/>
    </source>
</evidence>
<dbReference type="InterPro" id="IPR010640">
    <property type="entry name" value="Low_temperature_requirement_A"/>
</dbReference>
<proteinExistence type="predicted"/>
<reference evidence="2 3" key="1">
    <citation type="submission" date="2019-04" db="EMBL/GenBank/DDBJ databases">
        <title>Thalassotalea guangxiensis sp. nov., isolated from sediment of the coastal wetland.</title>
        <authorList>
            <person name="Zheng S."/>
            <person name="Zhang D."/>
        </authorList>
    </citation>
    <scope>NUCLEOTIDE SEQUENCE [LARGE SCALE GENOMIC DNA]</scope>
    <source>
        <strain evidence="2 3">ZS-4</strain>
    </source>
</reference>
<organism evidence="2 3">
    <name type="scientific">Thalassotalea mangrovi</name>
    <dbReference type="NCBI Taxonomy" id="2572245"/>
    <lineage>
        <taxon>Bacteria</taxon>
        <taxon>Pseudomonadati</taxon>
        <taxon>Pseudomonadota</taxon>
        <taxon>Gammaproteobacteria</taxon>
        <taxon>Alteromonadales</taxon>
        <taxon>Colwelliaceae</taxon>
        <taxon>Thalassotalea</taxon>
    </lineage>
</organism>
<feature type="transmembrane region" description="Helical" evidence="1">
    <location>
        <begin position="114"/>
        <end position="134"/>
    </location>
</feature>
<dbReference type="OrthoDB" id="7698234at2"/>
<feature type="transmembrane region" description="Helical" evidence="1">
    <location>
        <begin position="88"/>
        <end position="108"/>
    </location>
</feature>
<dbReference type="Pfam" id="PF06772">
    <property type="entry name" value="LtrA"/>
    <property type="match status" value="1"/>
</dbReference>
<feature type="transmembrane region" description="Helical" evidence="1">
    <location>
        <begin position="309"/>
        <end position="327"/>
    </location>
</feature>
<keyword evidence="1" id="KW-1133">Transmembrane helix</keyword>
<accession>A0A4U1B5H8</accession>
<feature type="transmembrane region" description="Helical" evidence="1">
    <location>
        <begin position="55"/>
        <end position="76"/>
    </location>
</feature>
<feature type="transmembrane region" description="Helical" evidence="1">
    <location>
        <begin position="277"/>
        <end position="297"/>
    </location>
</feature>
<feature type="transmembrane region" description="Helical" evidence="1">
    <location>
        <begin position="339"/>
        <end position="371"/>
    </location>
</feature>
<sequence>MARFFTPLTARDNQEPHRTATTLELFFDLVFVVAIATAAHGFANHLVAGEVGDGIAKFIFAYLCIWWAWNQFTWFASSFDNDSPAYRISVLLMMVGAMLIAASMDSLFQKSLLLYTYLGYVLMRVPFVFLWLRVALDNPELRSKAVFNAISLILLQVYWGWAALGVHDNYFVVHPIFLIGWLLEFCAPVIAEKIKHSQWHPDHIQERFGLLMIIVLGEVIVANIHALTTAIDGGPDLLLFAYTLVTISLVFAMWWYYFCDQQDTLEHCVCRAFSWSYGHFFIFLCAVMVGSGLTYMHHGYEEHHVGQNAALTVSIPIGLFIVSIWFVRDRLLLCRKGQAIVLLLALLLMATGFLPYGLVIATILLIGIVVYRQHMWRTMENIDRNLSD</sequence>
<comment type="caution">
    <text evidence="2">The sequence shown here is derived from an EMBL/GenBank/DDBJ whole genome shotgun (WGS) entry which is preliminary data.</text>
</comment>
<keyword evidence="1" id="KW-0472">Membrane</keyword>
<name>A0A4U1B5H8_9GAMM</name>
<feature type="transmembrane region" description="Helical" evidence="1">
    <location>
        <begin position="237"/>
        <end position="257"/>
    </location>
</feature>
<feature type="transmembrane region" description="Helical" evidence="1">
    <location>
        <begin position="146"/>
        <end position="164"/>
    </location>
</feature>